<proteinExistence type="predicted"/>
<evidence type="ECO:0000313" key="2">
    <source>
        <dbReference type="EMBL" id="KXV79369.1"/>
    </source>
</evidence>
<dbReference type="AlphaFoldDB" id="A0A149VGQ0"/>
<feature type="domain" description="Peptidase M61 N-terminal" evidence="1">
    <location>
        <begin position="23"/>
        <end position="86"/>
    </location>
</feature>
<feature type="non-terminal residue" evidence="2">
    <location>
        <position position="88"/>
    </location>
</feature>
<sequence length="88" mass="9250">MPLPLPPAVPAPQDVPFGSTIALSVDGTDLARHILSMKETIPLPTRIAQKGGDFVLLYPMWLPGNHSPSGTIDQLGGLTVKADGKIIP</sequence>
<protein>
    <recommendedName>
        <fullName evidence="1">Peptidase M61 N-terminal domain-containing protein</fullName>
    </recommendedName>
</protein>
<dbReference type="Pfam" id="PF17899">
    <property type="entry name" value="Peptidase_M61_N"/>
    <property type="match status" value="1"/>
</dbReference>
<evidence type="ECO:0000259" key="1">
    <source>
        <dbReference type="Pfam" id="PF17899"/>
    </source>
</evidence>
<reference evidence="2 3" key="1">
    <citation type="submission" date="2015-06" db="EMBL/GenBank/DDBJ databases">
        <title>Improved classification and identification of acetic acid bacteria using matrix-assisted laser desorption/ionization time-of-flight mass spectrometry; Gluconobacter nephelii and Gluconobacter uchimurae are later heterotypic synonyms of Gluconobacter japonicus and Gluconobacter oxydans, respectively.</title>
        <authorList>
            <person name="Li L."/>
            <person name="Cleenwerck I."/>
            <person name="De Vuyst L."/>
            <person name="Vandamme P."/>
        </authorList>
    </citation>
    <scope>NUCLEOTIDE SEQUENCE [LARGE SCALE GENOMIC DNA]</scope>
    <source>
        <strain evidence="2 3">LMG 1604</strain>
    </source>
</reference>
<dbReference type="Proteomes" id="UP000075538">
    <property type="component" value="Unassembled WGS sequence"/>
</dbReference>
<evidence type="ECO:0000313" key="3">
    <source>
        <dbReference type="Proteomes" id="UP000075538"/>
    </source>
</evidence>
<gene>
    <name evidence="2" type="ORF">AD953_02465</name>
</gene>
<accession>A0A149VGQ0</accession>
<dbReference type="InterPro" id="IPR040756">
    <property type="entry name" value="Peptidase_M61_N"/>
</dbReference>
<name>A0A149VGQ0_9PROT</name>
<dbReference type="EMBL" id="LHZZ01000315">
    <property type="protein sequence ID" value="KXV79369.1"/>
    <property type="molecule type" value="Genomic_DNA"/>
</dbReference>
<dbReference type="PATRIC" id="fig|178901.15.peg.1288"/>
<comment type="caution">
    <text evidence="2">The sequence shown here is derived from an EMBL/GenBank/DDBJ whole genome shotgun (WGS) entry which is preliminary data.</text>
</comment>
<organism evidence="2 3">
    <name type="scientific">Acetobacter malorum</name>
    <dbReference type="NCBI Taxonomy" id="178901"/>
    <lineage>
        <taxon>Bacteria</taxon>
        <taxon>Pseudomonadati</taxon>
        <taxon>Pseudomonadota</taxon>
        <taxon>Alphaproteobacteria</taxon>
        <taxon>Acetobacterales</taxon>
        <taxon>Acetobacteraceae</taxon>
        <taxon>Acetobacter</taxon>
    </lineage>
</organism>